<organism evidence="2 3">
    <name type="scientific">Paractinoplanes lichenicola</name>
    <dbReference type="NCBI Taxonomy" id="2802976"/>
    <lineage>
        <taxon>Bacteria</taxon>
        <taxon>Bacillati</taxon>
        <taxon>Actinomycetota</taxon>
        <taxon>Actinomycetes</taxon>
        <taxon>Micromonosporales</taxon>
        <taxon>Micromonosporaceae</taxon>
        <taxon>Paractinoplanes</taxon>
    </lineage>
</organism>
<keyword evidence="3" id="KW-1185">Reference proteome</keyword>
<evidence type="ECO:0000313" key="2">
    <source>
        <dbReference type="EMBL" id="MBL7254573.1"/>
    </source>
</evidence>
<evidence type="ECO:0000256" key="1">
    <source>
        <dbReference type="SAM" id="Phobius"/>
    </source>
</evidence>
<feature type="transmembrane region" description="Helical" evidence="1">
    <location>
        <begin position="34"/>
        <end position="52"/>
    </location>
</feature>
<protein>
    <submittedName>
        <fullName evidence="2">DUF2993 domain-containing protein</fullName>
    </submittedName>
</protein>
<dbReference type="EMBL" id="JAENHO010000003">
    <property type="protein sequence ID" value="MBL7254573.1"/>
    <property type="molecule type" value="Genomic_DNA"/>
</dbReference>
<dbReference type="Proteomes" id="UP000598996">
    <property type="component" value="Unassembled WGS sequence"/>
</dbReference>
<sequence length="278" mass="29690">MYGSRQVLALSGGPVSGEVYGTQRPRKKRWGRRLLITFLVFLILIAGLLVVLDRFAAGYAERTIGDRVSEQVADQNATSEKPDVKIEGVPFLTQVLDGNYQEIRIQLANLTGPAGNNRTVKVANLDVRARDVNAPLDTIRSGTGDIVARTVTGTGTIDYPQLAELIGQPGLKLSEKDGKLVGSAPLQALGQTFNVSGTATVAVQNGVVQVRFSDVTAAELPNVPIVRNLVNAYVQKLSVDLRVPELPLKLAVQKVEPRPEGLQFTAGADDVSLNAGGL</sequence>
<keyword evidence="1" id="KW-0472">Membrane</keyword>
<dbReference type="Pfam" id="PF11209">
    <property type="entry name" value="LmeA"/>
    <property type="match status" value="1"/>
</dbReference>
<proteinExistence type="predicted"/>
<accession>A0ABS1VIN5</accession>
<evidence type="ECO:0000313" key="3">
    <source>
        <dbReference type="Proteomes" id="UP000598996"/>
    </source>
</evidence>
<gene>
    <name evidence="2" type="ORF">JKJ07_09650</name>
</gene>
<name>A0ABS1VIN5_9ACTN</name>
<dbReference type="InterPro" id="IPR021373">
    <property type="entry name" value="DUF2993"/>
</dbReference>
<keyword evidence="1" id="KW-0812">Transmembrane</keyword>
<keyword evidence="1" id="KW-1133">Transmembrane helix</keyword>
<reference evidence="2 3" key="1">
    <citation type="submission" date="2021-01" db="EMBL/GenBank/DDBJ databases">
        <title>Actinoplanes sp. nov. LDG1-01 isolated from lichen.</title>
        <authorList>
            <person name="Saeng-In P."/>
            <person name="Phongsopitanun W."/>
            <person name="Kanchanasin P."/>
            <person name="Yuki M."/>
            <person name="Kudo T."/>
            <person name="Ohkuma M."/>
            <person name="Tanasupawat S."/>
        </authorList>
    </citation>
    <scope>NUCLEOTIDE SEQUENCE [LARGE SCALE GENOMIC DNA]</scope>
    <source>
        <strain evidence="2 3">LDG1-01</strain>
    </source>
</reference>
<comment type="caution">
    <text evidence="2">The sequence shown here is derived from an EMBL/GenBank/DDBJ whole genome shotgun (WGS) entry which is preliminary data.</text>
</comment>